<feature type="region of interest" description="Disordered" evidence="2">
    <location>
        <begin position="49"/>
        <end position="85"/>
    </location>
</feature>
<feature type="compositionally biased region" description="Polar residues" evidence="2">
    <location>
        <begin position="57"/>
        <end position="79"/>
    </location>
</feature>
<comment type="subcellular location">
    <subcellularLocation>
        <location evidence="1">Nucleus</location>
    </subcellularLocation>
</comment>
<protein>
    <submittedName>
        <fullName evidence="3">Insulin protein enhancer protein ISL-1</fullName>
    </submittedName>
</protein>
<proteinExistence type="predicted"/>
<dbReference type="GO" id="GO:0000987">
    <property type="term" value="F:cis-regulatory region sequence-specific DNA binding"/>
    <property type="evidence" value="ECO:0007669"/>
    <property type="project" value="TreeGrafter"/>
</dbReference>
<name>S7N3R9_MYOBR</name>
<dbReference type="Proteomes" id="UP000052978">
    <property type="component" value="Unassembled WGS sequence"/>
</dbReference>
<dbReference type="EMBL" id="KE163354">
    <property type="protein sequence ID" value="EPQ11694.1"/>
    <property type="molecule type" value="Genomic_DNA"/>
</dbReference>
<dbReference type="PANTHER" id="PTHR24204">
    <property type="entry name" value="INSULIN GENE ENHANCER PROTEIN"/>
    <property type="match status" value="1"/>
</dbReference>
<evidence type="ECO:0000256" key="2">
    <source>
        <dbReference type="SAM" id="MobiDB-lite"/>
    </source>
</evidence>
<dbReference type="PANTHER" id="PTHR24204:SF4">
    <property type="entry name" value="INSULIN GENE ENHANCER PROTEIN ISL-1"/>
    <property type="match status" value="1"/>
</dbReference>
<organism evidence="3 4">
    <name type="scientific">Myotis brandtii</name>
    <name type="common">Brandt's bat</name>
    <dbReference type="NCBI Taxonomy" id="109478"/>
    <lineage>
        <taxon>Eukaryota</taxon>
        <taxon>Metazoa</taxon>
        <taxon>Chordata</taxon>
        <taxon>Craniata</taxon>
        <taxon>Vertebrata</taxon>
        <taxon>Euteleostomi</taxon>
        <taxon>Mammalia</taxon>
        <taxon>Eutheria</taxon>
        <taxon>Laurasiatheria</taxon>
        <taxon>Chiroptera</taxon>
        <taxon>Yangochiroptera</taxon>
        <taxon>Vespertilionidae</taxon>
        <taxon>Myotis</taxon>
    </lineage>
</organism>
<accession>S7N3R9</accession>
<dbReference type="GO" id="GO:0045944">
    <property type="term" value="P:positive regulation of transcription by RNA polymerase II"/>
    <property type="evidence" value="ECO:0007669"/>
    <property type="project" value="InterPro"/>
</dbReference>
<keyword evidence="4" id="KW-1185">Reference proteome</keyword>
<dbReference type="GO" id="GO:0048665">
    <property type="term" value="P:neuron fate specification"/>
    <property type="evidence" value="ECO:0007669"/>
    <property type="project" value="InterPro"/>
</dbReference>
<dbReference type="eggNOG" id="KOG0490">
    <property type="taxonomic scope" value="Eukaryota"/>
</dbReference>
<gene>
    <name evidence="3" type="ORF">D623_10029324</name>
</gene>
<dbReference type="GO" id="GO:0005634">
    <property type="term" value="C:nucleus"/>
    <property type="evidence" value="ECO:0007669"/>
    <property type="project" value="UniProtKB-SubCell"/>
</dbReference>
<dbReference type="GO" id="GO:0000981">
    <property type="term" value="F:DNA-binding transcription factor activity, RNA polymerase II-specific"/>
    <property type="evidence" value="ECO:0007669"/>
    <property type="project" value="InterPro"/>
</dbReference>
<reference evidence="3 4" key="1">
    <citation type="journal article" date="2013" name="Nat. Commun.">
        <title>Genome analysis reveals insights into physiology and longevity of the Brandt's bat Myotis brandtii.</title>
        <authorList>
            <person name="Seim I."/>
            <person name="Fang X."/>
            <person name="Xiong Z."/>
            <person name="Lobanov A.V."/>
            <person name="Huang Z."/>
            <person name="Ma S."/>
            <person name="Feng Y."/>
            <person name="Turanov A.A."/>
            <person name="Zhu Y."/>
            <person name="Lenz T.L."/>
            <person name="Gerashchenko M.V."/>
            <person name="Fan D."/>
            <person name="Hee Yim S."/>
            <person name="Yao X."/>
            <person name="Jordan D."/>
            <person name="Xiong Y."/>
            <person name="Ma Y."/>
            <person name="Lyapunov A.N."/>
            <person name="Chen G."/>
            <person name="Kulakova O.I."/>
            <person name="Sun Y."/>
            <person name="Lee S.G."/>
            <person name="Bronson R.T."/>
            <person name="Moskalev A.A."/>
            <person name="Sunyaev S.R."/>
            <person name="Zhang G."/>
            <person name="Krogh A."/>
            <person name="Wang J."/>
            <person name="Gladyshev V.N."/>
        </authorList>
    </citation>
    <scope>NUCLEOTIDE SEQUENCE [LARGE SCALE GENOMIC DNA]</scope>
</reference>
<evidence type="ECO:0000313" key="4">
    <source>
        <dbReference type="Proteomes" id="UP000052978"/>
    </source>
</evidence>
<sequence>MVAASPERHDGGLQANPVEVQSYQPPWKVLSDFALQSDIDQPAFQQLVNFSEGGPGSNSTGSEVASMSSQLPDTPNSMVASPIEA</sequence>
<dbReference type="GO" id="GO:0007409">
    <property type="term" value="P:axonogenesis"/>
    <property type="evidence" value="ECO:0007669"/>
    <property type="project" value="TreeGrafter"/>
</dbReference>
<dbReference type="AlphaFoldDB" id="S7N3R9"/>
<evidence type="ECO:0000313" key="3">
    <source>
        <dbReference type="EMBL" id="EPQ11694.1"/>
    </source>
</evidence>
<dbReference type="InterPro" id="IPR047169">
    <property type="entry name" value="ISL1/2-like"/>
</dbReference>
<evidence type="ECO:0000256" key="1">
    <source>
        <dbReference type="ARBA" id="ARBA00004123"/>
    </source>
</evidence>